<dbReference type="Gene3D" id="3.20.20.80">
    <property type="entry name" value="Glycosidases"/>
    <property type="match status" value="1"/>
</dbReference>
<evidence type="ECO:0000259" key="6">
    <source>
        <dbReference type="Pfam" id="PF01229"/>
    </source>
</evidence>
<keyword evidence="2" id="KW-0378">Hydrolase</keyword>
<protein>
    <recommendedName>
        <fullName evidence="9">Alpha-L-iduronidase</fullName>
    </recommendedName>
</protein>
<evidence type="ECO:0000256" key="2">
    <source>
        <dbReference type="ARBA" id="ARBA00022801"/>
    </source>
</evidence>
<feature type="active site" description="Proton donor" evidence="4">
    <location>
        <position position="167"/>
    </location>
</feature>
<dbReference type="InterPro" id="IPR003961">
    <property type="entry name" value="FN3_dom"/>
</dbReference>
<dbReference type="Pfam" id="PF01229">
    <property type="entry name" value="Glyco_hydro_39"/>
    <property type="match status" value="1"/>
</dbReference>
<evidence type="ECO:0000313" key="8">
    <source>
        <dbReference type="EMBL" id="KAL0270147.1"/>
    </source>
</evidence>
<dbReference type="Pfam" id="PF21200">
    <property type="entry name" value="Glyco_hydro_39_C"/>
    <property type="match status" value="1"/>
</dbReference>
<evidence type="ECO:0000256" key="1">
    <source>
        <dbReference type="ARBA" id="ARBA00008875"/>
    </source>
</evidence>
<dbReference type="InterPro" id="IPR017853">
    <property type="entry name" value="GH"/>
</dbReference>
<dbReference type="InterPro" id="IPR051923">
    <property type="entry name" value="Glycosyl_Hydrolase_39"/>
</dbReference>
<sequence>MLVGVALLSFLVCASAENISIIAAWKDTNFQVLKHFWKNTGLSPLGDPETRKDYLLSHDEKVNLALIGSVPNQGITHVRIHWILDLVTVKENGPVFDYRNLDELIDWLHQHRLVPGFELMGNPSNYFYDFRTQADDWHLLIKQILSRYMDMYGPMYMYDWRFELMNEPDLRMYNSYNFTLTEYLDYFRASERALGKLHGPAGLFRSDRAAHPLCWGLLDYCNFNPCKLKTITFHRKGDGAGSKVLRRGLDLINTIQRSFPNLTHLSLGNDEADIMTGWYKPADWRSDVRYASLVLQVIIGHVNEMYVKRNIPFEILSNDNAFLNYHPHYFTQRTLLARFQMNNTHPPHVQFFRKPVYTVMGLLSLLGSYVIDIQYEPGNNRFSYILTAEKYRVNFLGTITNNTAIDELYNSNGSTFDIVLRIALQDSADPGMYAVYLMDNAKTNPYQVWKDGGSPDFPDKALRRKMRASEGVSVLQYQPVKAHQYKITVSLPKSLNPSIVSINYCSVKSNAPGRVENLHFIKVNNNEVLLLWSDEFVKSKCLKTYEVKFKGVNQKRYRRISFEDSLFLSYHFDGNINGTEVSVLGDYKVAAVDYFGRYGRFSTPLTISSL</sequence>
<dbReference type="AlphaFoldDB" id="A0AAW2HK58"/>
<evidence type="ECO:0000256" key="4">
    <source>
        <dbReference type="PIRSR" id="PIRSR600514-1"/>
    </source>
</evidence>
<name>A0AAW2HK58_9NEOP</name>
<proteinExistence type="inferred from homology"/>
<dbReference type="EMBL" id="JARGDH010000004">
    <property type="protein sequence ID" value="KAL0270146.1"/>
    <property type="molecule type" value="Genomic_DNA"/>
</dbReference>
<dbReference type="InterPro" id="IPR049166">
    <property type="entry name" value="GH39_cat"/>
</dbReference>
<keyword evidence="3" id="KW-0326">Glycosidase</keyword>
<dbReference type="InterPro" id="IPR049167">
    <property type="entry name" value="GH39_C"/>
</dbReference>
<dbReference type="SUPFAM" id="SSF51445">
    <property type="entry name" value="(Trans)glycosidases"/>
    <property type="match status" value="1"/>
</dbReference>
<dbReference type="SUPFAM" id="SSF51011">
    <property type="entry name" value="Glycosyl hydrolase domain"/>
    <property type="match status" value="1"/>
</dbReference>
<feature type="domain" description="Alpha-L-iduronidase C-terminal" evidence="7">
    <location>
        <begin position="518"/>
        <end position="605"/>
    </location>
</feature>
<dbReference type="CDD" id="cd00063">
    <property type="entry name" value="FN3"/>
    <property type="match status" value="1"/>
</dbReference>
<accession>A0AAW2HK58</accession>
<feature type="signal peptide" evidence="5">
    <location>
        <begin position="1"/>
        <end position="16"/>
    </location>
</feature>
<evidence type="ECO:0000256" key="5">
    <source>
        <dbReference type="SAM" id="SignalP"/>
    </source>
</evidence>
<evidence type="ECO:0000259" key="7">
    <source>
        <dbReference type="Pfam" id="PF21200"/>
    </source>
</evidence>
<keyword evidence="5" id="KW-0732">Signal</keyword>
<dbReference type="GO" id="GO:0005975">
    <property type="term" value="P:carbohydrate metabolic process"/>
    <property type="evidence" value="ECO:0007669"/>
    <property type="project" value="InterPro"/>
</dbReference>
<reference evidence="8" key="1">
    <citation type="journal article" date="2024" name="Gigascience">
        <title>Chromosome-level genome of the poultry shaft louse Menopon gallinae provides insight into the host-switching and adaptive evolution of parasitic lice.</title>
        <authorList>
            <person name="Xu Y."/>
            <person name="Ma L."/>
            <person name="Liu S."/>
            <person name="Liang Y."/>
            <person name="Liu Q."/>
            <person name="He Z."/>
            <person name="Tian L."/>
            <person name="Duan Y."/>
            <person name="Cai W."/>
            <person name="Li H."/>
            <person name="Song F."/>
        </authorList>
    </citation>
    <scope>NUCLEOTIDE SEQUENCE</scope>
    <source>
        <strain evidence="8">Cailab_2023a</strain>
    </source>
</reference>
<comment type="caution">
    <text evidence="8">The sequence shown here is derived from an EMBL/GenBank/DDBJ whole genome shotgun (WGS) entry which is preliminary data.</text>
</comment>
<dbReference type="PANTHER" id="PTHR12631">
    <property type="entry name" value="ALPHA-L-IDURONIDASE"/>
    <property type="match status" value="1"/>
</dbReference>
<dbReference type="InterPro" id="IPR013783">
    <property type="entry name" value="Ig-like_fold"/>
</dbReference>
<comment type="similarity">
    <text evidence="1">Belongs to the glycosyl hydrolase 39 family.</text>
</comment>
<evidence type="ECO:0000256" key="3">
    <source>
        <dbReference type="ARBA" id="ARBA00023295"/>
    </source>
</evidence>
<dbReference type="InterPro" id="IPR000514">
    <property type="entry name" value="Glyco_hydro_39"/>
</dbReference>
<dbReference type="GO" id="GO:0003940">
    <property type="term" value="F:L-iduronidase activity"/>
    <property type="evidence" value="ECO:0007669"/>
    <property type="project" value="TreeGrafter"/>
</dbReference>
<dbReference type="PRINTS" id="PR00745">
    <property type="entry name" value="GLHYDRLASE39"/>
</dbReference>
<dbReference type="Gene3D" id="2.60.40.10">
    <property type="entry name" value="Immunoglobulins"/>
    <property type="match status" value="1"/>
</dbReference>
<evidence type="ECO:0008006" key="9">
    <source>
        <dbReference type="Google" id="ProtNLM"/>
    </source>
</evidence>
<organism evidence="8">
    <name type="scientific">Menopon gallinae</name>
    <name type="common">poultry shaft louse</name>
    <dbReference type="NCBI Taxonomy" id="328185"/>
    <lineage>
        <taxon>Eukaryota</taxon>
        <taxon>Metazoa</taxon>
        <taxon>Ecdysozoa</taxon>
        <taxon>Arthropoda</taxon>
        <taxon>Hexapoda</taxon>
        <taxon>Insecta</taxon>
        <taxon>Pterygota</taxon>
        <taxon>Neoptera</taxon>
        <taxon>Paraneoptera</taxon>
        <taxon>Psocodea</taxon>
        <taxon>Troctomorpha</taxon>
        <taxon>Phthiraptera</taxon>
        <taxon>Amblycera</taxon>
        <taxon>Menoponidae</taxon>
        <taxon>Menopon</taxon>
    </lineage>
</organism>
<gene>
    <name evidence="8" type="ORF">PYX00_007642</name>
</gene>
<feature type="domain" description="Glycosyl hydrolases family 39 N-terminal catalytic" evidence="6">
    <location>
        <begin position="27"/>
        <end position="470"/>
    </location>
</feature>
<dbReference type="EMBL" id="JARGDH010000004">
    <property type="protein sequence ID" value="KAL0270147.1"/>
    <property type="molecule type" value="Genomic_DNA"/>
</dbReference>
<dbReference type="Gene3D" id="2.60.40.1500">
    <property type="entry name" value="Glycosyl hydrolase domain, family 39"/>
    <property type="match status" value="1"/>
</dbReference>
<dbReference type="PANTHER" id="PTHR12631:SF8">
    <property type="entry name" value="ALPHA-L-IDURONIDASE"/>
    <property type="match status" value="1"/>
</dbReference>
<feature type="chain" id="PRO_5044476996" description="Alpha-L-iduronidase" evidence="5">
    <location>
        <begin position="17"/>
        <end position="610"/>
    </location>
</feature>